<dbReference type="InterPro" id="IPR005883">
    <property type="entry name" value="PilM"/>
</dbReference>
<proteinExistence type="predicted"/>
<dbReference type="EMBL" id="MFKJ01000029">
    <property type="protein sequence ID" value="OGG38214.1"/>
    <property type="molecule type" value="Genomic_DNA"/>
</dbReference>
<dbReference type="Gene3D" id="3.30.1490.300">
    <property type="match status" value="1"/>
</dbReference>
<accession>A0A1F6BMR1</accession>
<dbReference type="STRING" id="1798470.A3D55_01490"/>
<reference evidence="1 2" key="1">
    <citation type="journal article" date="2016" name="Nat. Commun.">
        <title>Thousands of microbial genomes shed light on interconnected biogeochemical processes in an aquifer system.</title>
        <authorList>
            <person name="Anantharaman K."/>
            <person name="Brown C.T."/>
            <person name="Hug L.A."/>
            <person name="Sharon I."/>
            <person name="Castelle C.J."/>
            <person name="Probst A.J."/>
            <person name="Thomas B.C."/>
            <person name="Singh A."/>
            <person name="Wilkins M.J."/>
            <person name="Karaoz U."/>
            <person name="Brodie E.L."/>
            <person name="Williams K.H."/>
            <person name="Hubbard S.S."/>
            <person name="Banfield J.F."/>
        </authorList>
    </citation>
    <scope>NUCLEOTIDE SEQUENCE [LARGE SCALE GENOMIC DNA]</scope>
</reference>
<dbReference type="Proteomes" id="UP000178825">
    <property type="component" value="Unassembled WGS sequence"/>
</dbReference>
<dbReference type="InterPro" id="IPR043129">
    <property type="entry name" value="ATPase_NBD"/>
</dbReference>
<dbReference type="PIRSF" id="PIRSF019169">
    <property type="entry name" value="PilM"/>
    <property type="match status" value="1"/>
</dbReference>
<dbReference type="NCBIfam" id="TIGR01175">
    <property type="entry name" value="pilM"/>
    <property type="match status" value="1"/>
</dbReference>
<name>A0A1F6BMR1_9BACT</name>
<organism evidence="1 2">
    <name type="scientific">Candidatus Jorgensenbacteria bacterium RIFCSPHIGHO2_02_FULL_45_20</name>
    <dbReference type="NCBI Taxonomy" id="1798470"/>
    <lineage>
        <taxon>Bacteria</taxon>
        <taxon>Candidatus Joergenseniibacteriota</taxon>
    </lineage>
</organism>
<dbReference type="PANTHER" id="PTHR32432">
    <property type="entry name" value="CELL DIVISION PROTEIN FTSA-RELATED"/>
    <property type="match status" value="1"/>
</dbReference>
<dbReference type="Gene3D" id="3.30.420.40">
    <property type="match status" value="2"/>
</dbReference>
<evidence type="ECO:0000313" key="1">
    <source>
        <dbReference type="EMBL" id="OGG38214.1"/>
    </source>
</evidence>
<evidence type="ECO:0008006" key="3">
    <source>
        <dbReference type="Google" id="ProtNLM"/>
    </source>
</evidence>
<evidence type="ECO:0000313" key="2">
    <source>
        <dbReference type="Proteomes" id="UP000178825"/>
    </source>
</evidence>
<dbReference type="AlphaFoldDB" id="A0A1F6BMR1"/>
<dbReference type="Pfam" id="PF11104">
    <property type="entry name" value="PilM_2"/>
    <property type="match status" value="1"/>
</dbReference>
<dbReference type="InterPro" id="IPR050696">
    <property type="entry name" value="FtsA/MreB"/>
</dbReference>
<dbReference type="SUPFAM" id="SSF53067">
    <property type="entry name" value="Actin-like ATPase domain"/>
    <property type="match status" value="2"/>
</dbReference>
<sequence>MYLESFNQLAITEGIISDGQIIDNTKFVSAITTLLKKAHGKPIKDRMVVSVLPESNTFIKVITVPVVEEKKFPEAINEEIEKHIPLEIDEIYLDWQPLKKTTSATRLLVGAAPKQIVDNYVVALDACGLTISALEIEAAAIIRTLITKETNGATMLIDFGAMRTGLALYDHGSIQLTVSLPISGNRITKTIAQKLNLDWDKAEKAKIVCGLDPQKCEGALLKILVENINSLITEIKKTATFYQANFENPRPVSEIILCGGGANFSSIDEVLSEQLKVAIKIGNPLENVVMRNRAQIPAKEALSYTTAIGLAIRAAQNKI</sequence>
<comment type="caution">
    <text evidence="1">The sequence shown here is derived from an EMBL/GenBank/DDBJ whole genome shotgun (WGS) entry which is preliminary data.</text>
</comment>
<gene>
    <name evidence="1" type="ORF">A3D55_01490</name>
</gene>
<protein>
    <recommendedName>
        <fullName evidence="3">SHS2 domain-containing protein</fullName>
    </recommendedName>
</protein>
<dbReference type="CDD" id="cd24049">
    <property type="entry name" value="ASKHA_NBD_PilM"/>
    <property type="match status" value="1"/>
</dbReference>
<dbReference type="PANTHER" id="PTHR32432:SF3">
    <property type="entry name" value="ETHANOLAMINE UTILIZATION PROTEIN EUTJ"/>
    <property type="match status" value="1"/>
</dbReference>